<feature type="chain" id="PRO_5043691126" description="FAD-binding PCMH-type domain-containing protein" evidence="6">
    <location>
        <begin position="30"/>
        <end position="474"/>
    </location>
</feature>
<evidence type="ECO:0000256" key="3">
    <source>
        <dbReference type="ARBA" id="ARBA00022630"/>
    </source>
</evidence>
<comment type="similarity">
    <text evidence="2">Belongs to the oxygen-dependent FAD-linked oxidoreductase family.</text>
</comment>
<dbReference type="Proteomes" id="UP001369815">
    <property type="component" value="Unassembled WGS sequence"/>
</dbReference>
<dbReference type="InterPro" id="IPR016169">
    <property type="entry name" value="FAD-bd_PCMH_sub2"/>
</dbReference>
<feature type="domain" description="FAD-binding PCMH-type" evidence="7">
    <location>
        <begin position="74"/>
        <end position="245"/>
    </location>
</feature>
<dbReference type="GO" id="GO:0071949">
    <property type="term" value="F:FAD binding"/>
    <property type="evidence" value="ECO:0007669"/>
    <property type="project" value="InterPro"/>
</dbReference>
<dbReference type="EMBL" id="JBANMG010000001">
    <property type="protein sequence ID" value="KAK6957468.1"/>
    <property type="molecule type" value="Genomic_DNA"/>
</dbReference>
<keyword evidence="9" id="KW-1185">Reference proteome</keyword>
<dbReference type="AlphaFoldDB" id="A0AAX6MXU8"/>
<dbReference type="InterPro" id="IPR006094">
    <property type="entry name" value="Oxid_FAD_bind_N"/>
</dbReference>
<evidence type="ECO:0000259" key="7">
    <source>
        <dbReference type="PROSITE" id="PS51387"/>
    </source>
</evidence>
<evidence type="ECO:0000256" key="6">
    <source>
        <dbReference type="SAM" id="SignalP"/>
    </source>
</evidence>
<protein>
    <recommendedName>
        <fullName evidence="7">FAD-binding PCMH-type domain-containing protein</fullName>
    </recommendedName>
</protein>
<organism evidence="8 9">
    <name type="scientific">Daldinia eschscholtzii</name>
    <dbReference type="NCBI Taxonomy" id="292717"/>
    <lineage>
        <taxon>Eukaryota</taxon>
        <taxon>Fungi</taxon>
        <taxon>Dikarya</taxon>
        <taxon>Ascomycota</taxon>
        <taxon>Pezizomycotina</taxon>
        <taxon>Sordariomycetes</taxon>
        <taxon>Xylariomycetidae</taxon>
        <taxon>Xylariales</taxon>
        <taxon>Hypoxylaceae</taxon>
        <taxon>Daldinia</taxon>
    </lineage>
</organism>
<dbReference type="InterPro" id="IPR012951">
    <property type="entry name" value="BBE"/>
</dbReference>
<dbReference type="Pfam" id="PF01565">
    <property type="entry name" value="FAD_binding_4"/>
    <property type="match status" value="1"/>
</dbReference>
<evidence type="ECO:0000256" key="1">
    <source>
        <dbReference type="ARBA" id="ARBA00001974"/>
    </source>
</evidence>
<proteinExistence type="inferred from homology"/>
<evidence type="ECO:0000256" key="2">
    <source>
        <dbReference type="ARBA" id="ARBA00005466"/>
    </source>
</evidence>
<evidence type="ECO:0000313" key="8">
    <source>
        <dbReference type="EMBL" id="KAK6957468.1"/>
    </source>
</evidence>
<dbReference type="InterPro" id="IPR050416">
    <property type="entry name" value="FAD-linked_Oxidoreductase"/>
</dbReference>
<comment type="caution">
    <text evidence="8">The sequence shown here is derived from an EMBL/GenBank/DDBJ whole genome shotgun (WGS) entry which is preliminary data.</text>
</comment>
<accession>A0AAX6MXU8</accession>
<dbReference type="InterPro" id="IPR016166">
    <property type="entry name" value="FAD-bd_PCMH"/>
</dbReference>
<keyword evidence="5" id="KW-0560">Oxidoreductase</keyword>
<keyword evidence="6" id="KW-0732">Signal</keyword>
<dbReference type="Gene3D" id="3.30.465.10">
    <property type="match status" value="2"/>
</dbReference>
<evidence type="ECO:0000313" key="9">
    <source>
        <dbReference type="Proteomes" id="UP001369815"/>
    </source>
</evidence>
<dbReference type="Pfam" id="PF08031">
    <property type="entry name" value="BBE"/>
    <property type="match status" value="1"/>
</dbReference>
<keyword evidence="4" id="KW-0274">FAD</keyword>
<gene>
    <name evidence="8" type="ORF">Daesc_000254</name>
</gene>
<dbReference type="GO" id="GO:0016491">
    <property type="term" value="F:oxidoreductase activity"/>
    <property type="evidence" value="ECO:0007669"/>
    <property type="project" value="UniProtKB-KW"/>
</dbReference>
<dbReference type="PROSITE" id="PS51387">
    <property type="entry name" value="FAD_PCMH"/>
    <property type="match status" value="1"/>
</dbReference>
<evidence type="ECO:0000256" key="4">
    <source>
        <dbReference type="ARBA" id="ARBA00022827"/>
    </source>
</evidence>
<dbReference type="PANTHER" id="PTHR42973">
    <property type="entry name" value="BINDING OXIDOREDUCTASE, PUTATIVE (AFU_ORTHOLOGUE AFUA_1G17690)-RELATED"/>
    <property type="match status" value="1"/>
</dbReference>
<dbReference type="Gene3D" id="3.40.462.20">
    <property type="match status" value="1"/>
</dbReference>
<feature type="signal peptide" evidence="6">
    <location>
        <begin position="1"/>
        <end position="29"/>
    </location>
</feature>
<evidence type="ECO:0000256" key="5">
    <source>
        <dbReference type="ARBA" id="ARBA00023002"/>
    </source>
</evidence>
<dbReference type="SUPFAM" id="SSF56176">
    <property type="entry name" value="FAD-binding/transporter-associated domain-like"/>
    <property type="match status" value="1"/>
</dbReference>
<sequence>MLAMSSASTPTNWMSLILWSSAWFSVTYAATTAGLASRVDLKSVLTNQKWSADTTISFTGSPEFYNATERWTTFSAPTYRAAISPATEDDVVKIVKIAKSLKIPFLATGGRHGYTTTLGDLHDGLAIDLSHFKSIHVDKSAQTVTVGPGVRVGEIFDPLYNAGFDILSVKIVTAKGDLIEASKNSHSDLFWAIRGAGANFGIIVSATYKVHPLTDSGNVFTVEYVVPAEKSSEYFKTIESMSPLPAELASIMLINSNSTTNKTQVQAQWTYKGREDKAREALSPILKLGLDATRMETVPWNKLIDSAFGNIMDAICAANITRDLYSWNMKNYSASTYDASFAKMDKYFADYPGARSSVLQFEFFPNQAMAAVPYDDTAFAWRDTTAYVNFNMLFDDNDITTRNASIALGLELRDDLVATSGYPEITVFVNYAHGDEKLEQIYGKDKLPRLAKLKKTWDPNHLFSFNNKLPHHYP</sequence>
<comment type="cofactor">
    <cofactor evidence="1">
        <name>FAD</name>
        <dbReference type="ChEBI" id="CHEBI:57692"/>
    </cofactor>
</comment>
<keyword evidence="3" id="KW-0285">Flavoprotein</keyword>
<name>A0AAX6MXU8_9PEZI</name>
<reference evidence="8 9" key="1">
    <citation type="journal article" date="2024" name="Front Chem Biol">
        <title>Unveiling the potential of Daldinia eschscholtzii MFLUCC 19-0629 through bioactivity and bioinformatics studies for enhanced sustainable agriculture production.</title>
        <authorList>
            <person name="Brooks S."/>
            <person name="Weaver J.A."/>
            <person name="Klomchit A."/>
            <person name="Alharthi S.A."/>
            <person name="Onlamun T."/>
            <person name="Nurani R."/>
            <person name="Vong T.K."/>
            <person name="Alberti F."/>
            <person name="Greco C."/>
        </authorList>
    </citation>
    <scope>NUCLEOTIDE SEQUENCE [LARGE SCALE GENOMIC DNA]</scope>
    <source>
        <strain evidence="8">MFLUCC 19-0629</strain>
    </source>
</reference>
<dbReference type="PANTHER" id="PTHR42973:SF39">
    <property type="entry name" value="FAD-BINDING PCMH-TYPE DOMAIN-CONTAINING PROTEIN"/>
    <property type="match status" value="1"/>
</dbReference>
<dbReference type="InterPro" id="IPR036318">
    <property type="entry name" value="FAD-bd_PCMH-like_sf"/>
</dbReference>